<feature type="domain" description="MSP" evidence="7">
    <location>
        <begin position="23"/>
        <end position="98"/>
    </location>
</feature>
<proteinExistence type="predicted"/>
<feature type="region of interest" description="Disordered" evidence="5">
    <location>
        <begin position="107"/>
        <end position="166"/>
    </location>
</feature>
<dbReference type="GO" id="GO:0005737">
    <property type="term" value="C:cytoplasm"/>
    <property type="evidence" value="ECO:0007669"/>
    <property type="project" value="TreeGrafter"/>
</dbReference>
<evidence type="ECO:0000256" key="5">
    <source>
        <dbReference type="SAM" id="MobiDB-lite"/>
    </source>
</evidence>
<evidence type="ECO:0000313" key="8">
    <source>
        <dbReference type="EMBL" id="JAW12595.1"/>
    </source>
</evidence>
<evidence type="ECO:0000256" key="2">
    <source>
        <dbReference type="ARBA" id="ARBA00022692"/>
    </source>
</evidence>
<evidence type="ECO:0000256" key="6">
    <source>
        <dbReference type="SAM" id="Phobius"/>
    </source>
</evidence>
<dbReference type="EMBL" id="GFTR01003831">
    <property type="protein sequence ID" value="JAW12595.1"/>
    <property type="molecule type" value="Transcribed_RNA"/>
</dbReference>
<dbReference type="PANTHER" id="PTHR34441:SF1">
    <property type="entry name" value="MOTILE SPERM DOMAIN-CONTAINING 1"/>
    <property type="match status" value="1"/>
</dbReference>
<reference evidence="8" key="1">
    <citation type="journal article" date="2018" name="PLoS Negl. Trop. Dis.">
        <title>An insight into the salivary gland and fat body transcriptome of Panstrongylus lignarius (Hemiptera: Heteroptera), the main vector of Chagas disease in Peru.</title>
        <authorList>
            <person name="Nevoa J.C."/>
            <person name="Mendes M.T."/>
            <person name="da Silva M.V."/>
            <person name="Soares S.C."/>
            <person name="Oliveira C.J.F."/>
            <person name="Ribeiro J.M.C."/>
        </authorList>
    </citation>
    <scope>NUCLEOTIDE SEQUENCE</scope>
</reference>
<evidence type="ECO:0000256" key="1">
    <source>
        <dbReference type="ARBA" id="ARBA00004141"/>
    </source>
</evidence>
<evidence type="ECO:0000256" key="4">
    <source>
        <dbReference type="ARBA" id="ARBA00023136"/>
    </source>
</evidence>
<keyword evidence="2 6" id="KW-0812">Transmembrane</keyword>
<feature type="compositionally biased region" description="Low complexity" evidence="5">
    <location>
        <begin position="155"/>
        <end position="166"/>
    </location>
</feature>
<dbReference type="AlphaFoldDB" id="A0A224XJC6"/>
<dbReference type="GO" id="GO:0016020">
    <property type="term" value="C:membrane"/>
    <property type="evidence" value="ECO:0007669"/>
    <property type="project" value="UniProtKB-SubCell"/>
</dbReference>
<dbReference type="SUPFAM" id="SSF49354">
    <property type="entry name" value="PapD-like"/>
    <property type="match status" value="1"/>
</dbReference>
<evidence type="ECO:0000256" key="3">
    <source>
        <dbReference type="ARBA" id="ARBA00022989"/>
    </source>
</evidence>
<organism evidence="8">
    <name type="scientific">Panstrongylus lignarius</name>
    <dbReference type="NCBI Taxonomy" id="156445"/>
    <lineage>
        <taxon>Eukaryota</taxon>
        <taxon>Metazoa</taxon>
        <taxon>Ecdysozoa</taxon>
        <taxon>Arthropoda</taxon>
        <taxon>Hexapoda</taxon>
        <taxon>Insecta</taxon>
        <taxon>Pterygota</taxon>
        <taxon>Neoptera</taxon>
        <taxon>Paraneoptera</taxon>
        <taxon>Hemiptera</taxon>
        <taxon>Heteroptera</taxon>
        <taxon>Panheteroptera</taxon>
        <taxon>Cimicomorpha</taxon>
        <taxon>Reduviidae</taxon>
        <taxon>Triatominae</taxon>
        <taxon>Panstrongylus</taxon>
    </lineage>
</organism>
<dbReference type="InterPro" id="IPR000535">
    <property type="entry name" value="MSP_dom"/>
</dbReference>
<protein>
    <submittedName>
        <fullName evidence="8">Putative vamp-associated protein involved in inositol metabolism</fullName>
    </submittedName>
</protein>
<feature type="transmembrane region" description="Helical" evidence="6">
    <location>
        <begin position="205"/>
        <end position="221"/>
    </location>
</feature>
<feature type="transmembrane region" description="Helical" evidence="6">
    <location>
        <begin position="167"/>
        <end position="185"/>
    </location>
</feature>
<name>A0A224XJC6_9HEMI</name>
<sequence>MQPGSALDGKVPVFAFPSSVDFYLGSQSTYKRVVTLYNPYDFAVRFKVYCTAPDKYIVVDPEGSIKPMCQIDLVFRHNALSPANCNVTDKFRIQLHDHTTKQVIGKKDIPATLHPGVPESKNDDRLSISPFGEPTERQSSELKLPSQQPFGVKDSQSPSSSRGSGSSVNPIILLTGLVCIIALLLPNEGEQNSVPVHISHNLKLVFSYVLGLVTMVIFRLIKPMGFSPM</sequence>
<keyword evidence="3 6" id="KW-1133">Transmembrane helix</keyword>
<dbReference type="PANTHER" id="PTHR34441">
    <property type="entry name" value="MOTILE SPERM DOMAIN-CONTAINING PROTEIN 1"/>
    <property type="match status" value="1"/>
</dbReference>
<keyword evidence="4 6" id="KW-0472">Membrane</keyword>
<dbReference type="Pfam" id="PF00635">
    <property type="entry name" value="Motile_Sperm"/>
    <property type="match status" value="1"/>
</dbReference>
<evidence type="ECO:0000259" key="7">
    <source>
        <dbReference type="Pfam" id="PF00635"/>
    </source>
</evidence>
<dbReference type="InterPro" id="IPR008962">
    <property type="entry name" value="PapD-like_sf"/>
</dbReference>
<dbReference type="Gene3D" id="2.60.40.10">
    <property type="entry name" value="Immunoglobulins"/>
    <property type="match status" value="1"/>
</dbReference>
<dbReference type="InterPro" id="IPR013783">
    <property type="entry name" value="Ig-like_fold"/>
</dbReference>
<comment type="subcellular location">
    <subcellularLocation>
        <location evidence="1">Membrane</location>
        <topology evidence="1">Multi-pass membrane protein</topology>
    </subcellularLocation>
</comment>
<accession>A0A224XJC6</accession>
<dbReference type="InterPro" id="IPR039283">
    <property type="entry name" value="MOSPD1/3"/>
</dbReference>